<dbReference type="NCBIfam" id="TIGR00674">
    <property type="entry name" value="dapA"/>
    <property type="match status" value="1"/>
</dbReference>
<evidence type="ECO:0000256" key="8">
    <source>
        <dbReference type="ARBA" id="ARBA00023154"/>
    </source>
</evidence>
<dbReference type="InterPro" id="IPR020625">
    <property type="entry name" value="Schiff_base-form_aldolases_AS"/>
</dbReference>
<keyword evidence="10 12" id="KW-0704">Schiff base</keyword>
<sequence>MRRNLKLSGCGTALVTPFKGSEVDYDGYVRLLDRQVKAGVHFLVPLGTTGETPCLETEERLRILMLTKEHCAGLPVVVGGGTNSLAQTLAGIRRMEEYAPDAYLIVVPYYNKPTQAGLYEYFKAVAESTDKGIVLYNVPGRTGANMTAETTLKLAGIPNIIAVKEASGNYAQISEIIRNAPDGFSVLSGNDEETLPLMATGADGVISVVSNILPGEMVKLTEALLDDDIPAARALHHRLTPLFRNCFVESNPIPVKAAMSAMGLMENILRLPLVPASANTTELMKRTLAALDIDIL</sequence>
<comment type="subunit">
    <text evidence="12">Homotetramer; dimer of dimers.</text>
</comment>
<dbReference type="PANTHER" id="PTHR12128">
    <property type="entry name" value="DIHYDRODIPICOLINATE SYNTHASE"/>
    <property type="match status" value="1"/>
</dbReference>
<feature type="binding site" evidence="12 15">
    <location>
        <position position="49"/>
    </location>
    <ligand>
        <name>pyruvate</name>
        <dbReference type="ChEBI" id="CHEBI:15361"/>
    </ligand>
</feature>
<dbReference type="CDD" id="cd00950">
    <property type="entry name" value="DHDPS"/>
    <property type="match status" value="1"/>
</dbReference>
<name>A0A9D9EK39_9BACT</name>
<evidence type="ECO:0000313" key="16">
    <source>
        <dbReference type="EMBL" id="MBO8448055.1"/>
    </source>
</evidence>
<evidence type="ECO:0000256" key="10">
    <source>
        <dbReference type="ARBA" id="ARBA00023270"/>
    </source>
</evidence>
<evidence type="ECO:0000313" key="17">
    <source>
        <dbReference type="Proteomes" id="UP000810252"/>
    </source>
</evidence>
<evidence type="ECO:0000256" key="13">
    <source>
        <dbReference type="PIRNR" id="PIRNR001365"/>
    </source>
</evidence>
<dbReference type="Pfam" id="PF00701">
    <property type="entry name" value="DHDPS"/>
    <property type="match status" value="1"/>
</dbReference>
<feature type="active site" description="Proton donor/acceptor" evidence="12 14">
    <location>
        <position position="136"/>
    </location>
</feature>
<evidence type="ECO:0000256" key="1">
    <source>
        <dbReference type="ARBA" id="ARBA00003294"/>
    </source>
</evidence>
<feature type="site" description="Part of a proton relay during catalysis" evidence="12">
    <location>
        <position position="110"/>
    </location>
</feature>
<evidence type="ECO:0000256" key="14">
    <source>
        <dbReference type="PIRSR" id="PIRSR001365-1"/>
    </source>
</evidence>
<comment type="catalytic activity">
    <reaction evidence="11 12">
        <text>L-aspartate 4-semialdehyde + pyruvate = (2S,4S)-4-hydroxy-2,3,4,5-tetrahydrodipicolinate + H2O + H(+)</text>
        <dbReference type="Rhea" id="RHEA:34171"/>
        <dbReference type="ChEBI" id="CHEBI:15361"/>
        <dbReference type="ChEBI" id="CHEBI:15377"/>
        <dbReference type="ChEBI" id="CHEBI:15378"/>
        <dbReference type="ChEBI" id="CHEBI:67139"/>
        <dbReference type="ChEBI" id="CHEBI:537519"/>
        <dbReference type="EC" id="4.3.3.7"/>
    </reaction>
</comment>
<comment type="similarity">
    <text evidence="3 12 13">Belongs to the DapA family.</text>
</comment>
<feature type="binding site" evidence="12 15">
    <location>
        <position position="206"/>
    </location>
    <ligand>
        <name>pyruvate</name>
        <dbReference type="ChEBI" id="CHEBI:15361"/>
    </ligand>
</feature>
<dbReference type="Gene3D" id="3.20.20.70">
    <property type="entry name" value="Aldolase class I"/>
    <property type="match status" value="1"/>
</dbReference>
<keyword evidence="6 12" id="KW-0028">Amino-acid biosynthesis</keyword>
<gene>
    <name evidence="12" type="primary">dapA</name>
    <name evidence="16" type="ORF">IAC29_02145</name>
</gene>
<comment type="caution">
    <text evidence="12">Was originally thought to be a dihydrodipicolinate synthase (DHDPS), catalyzing the condensation of (S)-aspartate-beta-semialdehyde [(S)-ASA] and pyruvate to dihydrodipicolinate (DHDP). However, it was shown in E.coli that the product of the enzymatic reaction is not dihydrodipicolinate but in fact (4S)-4-hydroxy-2,3,4,5-tetrahydro-(2S)-dipicolinic acid (HTPA), and that the consecutive dehydration reaction leading to DHDP is not spontaneous but catalyzed by DapB.</text>
</comment>
<dbReference type="AlphaFoldDB" id="A0A9D9EK39"/>
<evidence type="ECO:0000256" key="3">
    <source>
        <dbReference type="ARBA" id="ARBA00007592"/>
    </source>
</evidence>
<evidence type="ECO:0000256" key="11">
    <source>
        <dbReference type="ARBA" id="ARBA00047836"/>
    </source>
</evidence>
<dbReference type="EMBL" id="JADIMQ010000031">
    <property type="protein sequence ID" value="MBO8448055.1"/>
    <property type="molecule type" value="Genomic_DNA"/>
</dbReference>
<evidence type="ECO:0000256" key="12">
    <source>
        <dbReference type="HAMAP-Rule" id="MF_00418"/>
    </source>
</evidence>
<dbReference type="SMART" id="SM01130">
    <property type="entry name" value="DHDPS"/>
    <property type="match status" value="1"/>
</dbReference>
<keyword evidence="5 12" id="KW-0963">Cytoplasm</keyword>
<dbReference type="SUPFAM" id="SSF51569">
    <property type="entry name" value="Aldolase"/>
    <property type="match status" value="1"/>
</dbReference>
<dbReference type="GO" id="GO:0005829">
    <property type="term" value="C:cytosol"/>
    <property type="evidence" value="ECO:0007669"/>
    <property type="project" value="TreeGrafter"/>
</dbReference>
<dbReference type="GO" id="GO:0009089">
    <property type="term" value="P:lysine biosynthetic process via diaminopimelate"/>
    <property type="evidence" value="ECO:0007669"/>
    <property type="project" value="UniProtKB-UniRule"/>
</dbReference>
<dbReference type="PANTHER" id="PTHR12128:SF66">
    <property type="entry name" value="4-HYDROXY-2-OXOGLUTARATE ALDOLASE, MITOCHONDRIAL"/>
    <property type="match status" value="1"/>
</dbReference>
<feature type="active site" description="Schiff-base intermediate with substrate" evidence="12 14">
    <location>
        <position position="164"/>
    </location>
</feature>
<reference evidence="16" key="1">
    <citation type="submission" date="2020-10" db="EMBL/GenBank/DDBJ databases">
        <authorList>
            <person name="Gilroy R."/>
        </authorList>
    </citation>
    <scope>NUCLEOTIDE SEQUENCE</scope>
    <source>
        <strain evidence="16">20514</strain>
    </source>
</reference>
<evidence type="ECO:0000256" key="15">
    <source>
        <dbReference type="PIRSR" id="PIRSR001365-2"/>
    </source>
</evidence>
<dbReference type="PROSITE" id="PS00666">
    <property type="entry name" value="DHDPS_2"/>
    <property type="match status" value="1"/>
</dbReference>
<evidence type="ECO:0000256" key="2">
    <source>
        <dbReference type="ARBA" id="ARBA00005120"/>
    </source>
</evidence>
<dbReference type="GO" id="GO:0008840">
    <property type="term" value="F:4-hydroxy-tetrahydrodipicolinate synthase activity"/>
    <property type="evidence" value="ECO:0007669"/>
    <property type="project" value="UniProtKB-UniRule"/>
</dbReference>
<dbReference type="GO" id="GO:0019877">
    <property type="term" value="P:diaminopimelate biosynthetic process"/>
    <property type="evidence" value="ECO:0007669"/>
    <property type="project" value="UniProtKB-UniRule"/>
</dbReference>
<keyword evidence="7 12" id="KW-0220">Diaminopimelate biosynthesis</keyword>
<evidence type="ECO:0000256" key="5">
    <source>
        <dbReference type="ARBA" id="ARBA00022490"/>
    </source>
</evidence>
<comment type="pathway">
    <text evidence="2 12">Amino-acid biosynthesis; L-lysine biosynthesis via DAP pathway; (S)-tetrahydrodipicolinate from L-aspartate: step 3/4.</text>
</comment>
<reference evidence="16" key="2">
    <citation type="journal article" date="2021" name="PeerJ">
        <title>Extensive microbial diversity within the chicken gut microbiome revealed by metagenomics and culture.</title>
        <authorList>
            <person name="Gilroy R."/>
            <person name="Ravi A."/>
            <person name="Getino M."/>
            <person name="Pursley I."/>
            <person name="Horton D.L."/>
            <person name="Alikhan N.F."/>
            <person name="Baker D."/>
            <person name="Gharbi K."/>
            <person name="Hall N."/>
            <person name="Watson M."/>
            <person name="Adriaenssens E.M."/>
            <person name="Foster-Nyarko E."/>
            <person name="Jarju S."/>
            <person name="Secka A."/>
            <person name="Antonio M."/>
            <person name="Oren A."/>
            <person name="Chaudhuri R.R."/>
            <person name="La Ragione R."/>
            <person name="Hildebrand F."/>
            <person name="Pallen M.J."/>
        </authorList>
    </citation>
    <scope>NUCLEOTIDE SEQUENCE</scope>
    <source>
        <strain evidence="16">20514</strain>
    </source>
</reference>
<organism evidence="16 17">
    <name type="scientific">Candidatus Cryptobacteroides merdigallinarum</name>
    <dbReference type="NCBI Taxonomy" id="2840770"/>
    <lineage>
        <taxon>Bacteria</taxon>
        <taxon>Pseudomonadati</taxon>
        <taxon>Bacteroidota</taxon>
        <taxon>Bacteroidia</taxon>
        <taxon>Bacteroidales</taxon>
        <taxon>Candidatus Cryptobacteroides</taxon>
    </lineage>
</organism>
<comment type="caution">
    <text evidence="16">The sequence shown here is derived from an EMBL/GenBank/DDBJ whole genome shotgun (WGS) entry which is preliminary data.</text>
</comment>
<dbReference type="EC" id="4.3.3.7" evidence="4 12"/>
<dbReference type="InterPro" id="IPR005263">
    <property type="entry name" value="DapA"/>
</dbReference>
<accession>A0A9D9EK39</accession>
<proteinExistence type="inferred from homology"/>
<evidence type="ECO:0000256" key="7">
    <source>
        <dbReference type="ARBA" id="ARBA00022915"/>
    </source>
</evidence>
<evidence type="ECO:0000256" key="9">
    <source>
        <dbReference type="ARBA" id="ARBA00023239"/>
    </source>
</evidence>
<dbReference type="HAMAP" id="MF_00418">
    <property type="entry name" value="DapA"/>
    <property type="match status" value="1"/>
</dbReference>
<protein>
    <recommendedName>
        <fullName evidence="4 12">4-hydroxy-tetrahydrodipicolinate synthase</fullName>
        <shortName evidence="12">HTPA synthase</shortName>
        <ecNumber evidence="4 12">4.3.3.7</ecNumber>
    </recommendedName>
</protein>
<dbReference type="PRINTS" id="PR00146">
    <property type="entry name" value="DHPICSNTHASE"/>
</dbReference>
<evidence type="ECO:0000256" key="4">
    <source>
        <dbReference type="ARBA" id="ARBA00012086"/>
    </source>
</evidence>
<dbReference type="InterPro" id="IPR013785">
    <property type="entry name" value="Aldolase_TIM"/>
</dbReference>
<keyword evidence="8 12" id="KW-0457">Lysine biosynthesis</keyword>
<dbReference type="InterPro" id="IPR002220">
    <property type="entry name" value="DapA-like"/>
</dbReference>
<comment type="function">
    <text evidence="1 12">Catalyzes the condensation of (S)-aspartate-beta-semialdehyde [(S)-ASA] and pyruvate to 4-hydroxy-tetrahydrodipicolinate (HTPA).</text>
</comment>
<dbReference type="PIRSF" id="PIRSF001365">
    <property type="entry name" value="DHDPS"/>
    <property type="match status" value="1"/>
</dbReference>
<keyword evidence="9 12" id="KW-0456">Lyase</keyword>
<comment type="subcellular location">
    <subcellularLocation>
        <location evidence="12">Cytoplasm</location>
    </subcellularLocation>
</comment>
<feature type="site" description="Part of a proton relay during catalysis" evidence="12">
    <location>
        <position position="48"/>
    </location>
</feature>
<evidence type="ECO:0000256" key="6">
    <source>
        <dbReference type="ARBA" id="ARBA00022605"/>
    </source>
</evidence>
<dbReference type="Proteomes" id="UP000810252">
    <property type="component" value="Unassembled WGS sequence"/>
</dbReference>